<evidence type="ECO:0000313" key="2">
    <source>
        <dbReference type="Proteomes" id="UP001172386"/>
    </source>
</evidence>
<protein>
    <submittedName>
        <fullName evidence="1">TFIIH/NER complex subunit</fullName>
    </submittedName>
</protein>
<reference evidence="1" key="1">
    <citation type="submission" date="2022-10" db="EMBL/GenBank/DDBJ databases">
        <title>Culturing micro-colonial fungi from biological soil crusts in the Mojave desert and describing Neophaeococcomyces mojavensis, and introducing the new genera and species Taxawa tesnikishii.</title>
        <authorList>
            <person name="Kurbessoian T."/>
            <person name="Stajich J.E."/>
        </authorList>
    </citation>
    <scope>NUCLEOTIDE SEQUENCE</scope>
    <source>
        <strain evidence="1">JES_112</strain>
    </source>
</reference>
<evidence type="ECO:0000313" key="1">
    <source>
        <dbReference type="EMBL" id="KAJ9657234.1"/>
    </source>
</evidence>
<proteinExistence type="predicted"/>
<comment type="caution">
    <text evidence="1">The sequence shown here is derived from an EMBL/GenBank/DDBJ whole genome shotgun (WGS) entry which is preliminary data.</text>
</comment>
<accession>A0ACC3A8M4</accession>
<keyword evidence="2" id="KW-1185">Reference proteome</keyword>
<gene>
    <name evidence="1" type="primary">TFB3</name>
    <name evidence="1" type="ORF">H2198_004460</name>
</gene>
<dbReference type="Proteomes" id="UP001172386">
    <property type="component" value="Unassembled WGS sequence"/>
</dbReference>
<sequence>MATNVLTQNGTFRMDASLASASDVCPVCKSTAQTSPNLRFKVSSKCYHRICEGCVDRKFSAGKAQCPISGCHHMLWKRDWRLQTFEDIQVEREVDIRRRVWRTLDLTNLGLVEPEGGWENVFEDLRGYNDYLEMMEEMAMNLITNIDVPATNKKLRDYETANGLRKDKDDPKALLKAPVRQPGDYPDLSGLIRGLKMKKVAPKQAAYDVWEGVTKQREYFSLSAKHESSWDHYTNKKATMAGGWNVADYTEESLLRAFSGLGVFIENEKGGKMDMRLPLATIAPHADDVF</sequence>
<dbReference type="EMBL" id="JAPDRQ010000067">
    <property type="protein sequence ID" value="KAJ9657234.1"/>
    <property type="molecule type" value="Genomic_DNA"/>
</dbReference>
<organism evidence="1 2">
    <name type="scientific">Neophaeococcomyces mojaviensis</name>
    <dbReference type="NCBI Taxonomy" id="3383035"/>
    <lineage>
        <taxon>Eukaryota</taxon>
        <taxon>Fungi</taxon>
        <taxon>Dikarya</taxon>
        <taxon>Ascomycota</taxon>
        <taxon>Pezizomycotina</taxon>
        <taxon>Eurotiomycetes</taxon>
        <taxon>Chaetothyriomycetidae</taxon>
        <taxon>Chaetothyriales</taxon>
        <taxon>Chaetothyriales incertae sedis</taxon>
        <taxon>Neophaeococcomyces</taxon>
    </lineage>
</organism>
<name>A0ACC3A8M4_9EURO</name>